<keyword evidence="3" id="KW-1185">Reference proteome</keyword>
<proteinExistence type="predicted"/>
<dbReference type="OrthoDB" id="3234307at2759"/>
<organism evidence="2 3">
    <name type="scientific">Exidia glandulosa HHB12029</name>
    <dbReference type="NCBI Taxonomy" id="1314781"/>
    <lineage>
        <taxon>Eukaryota</taxon>
        <taxon>Fungi</taxon>
        <taxon>Dikarya</taxon>
        <taxon>Basidiomycota</taxon>
        <taxon>Agaricomycotina</taxon>
        <taxon>Agaricomycetes</taxon>
        <taxon>Auriculariales</taxon>
        <taxon>Exidiaceae</taxon>
        <taxon>Exidia</taxon>
    </lineage>
</organism>
<evidence type="ECO:0000313" key="3">
    <source>
        <dbReference type="Proteomes" id="UP000077266"/>
    </source>
</evidence>
<dbReference type="Pfam" id="PF17921">
    <property type="entry name" value="Integrase_H2C2"/>
    <property type="match status" value="1"/>
</dbReference>
<dbReference type="AlphaFoldDB" id="A0A165EWQ6"/>
<feature type="non-terminal residue" evidence="2">
    <location>
        <position position="150"/>
    </location>
</feature>
<sequence>MSHADRDVDGGLHNVVADWEEKDLVPDVFTVLVEGDANARLRERFKDDAYFRDIVEWLTALRTDPSLSHAQAKRARLRARDYVVEDGKLWRIGGKHAYRAPRVECIPAAEGRERAAECHAHGHWGRDVCEESLRTRFFWPNMRRDTVDAI</sequence>
<protein>
    <recommendedName>
        <fullName evidence="1">Integrase zinc-binding domain-containing protein</fullName>
    </recommendedName>
</protein>
<reference evidence="2 3" key="1">
    <citation type="journal article" date="2016" name="Mol. Biol. Evol.">
        <title>Comparative Genomics of Early-Diverging Mushroom-Forming Fungi Provides Insights into the Origins of Lignocellulose Decay Capabilities.</title>
        <authorList>
            <person name="Nagy L.G."/>
            <person name="Riley R."/>
            <person name="Tritt A."/>
            <person name="Adam C."/>
            <person name="Daum C."/>
            <person name="Floudas D."/>
            <person name="Sun H."/>
            <person name="Yadav J.S."/>
            <person name="Pangilinan J."/>
            <person name="Larsson K.H."/>
            <person name="Matsuura K."/>
            <person name="Barry K."/>
            <person name="Labutti K."/>
            <person name="Kuo R."/>
            <person name="Ohm R.A."/>
            <person name="Bhattacharya S.S."/>
            <person name="Shirouzu T."/>
            <person name="Yoshinaga Y."/>
            <person name="Martin F.M."/>
            <person name="Grigoriev I.V."/>
            <person name="Hibbett D.S."/>
        </authorList>
    </citation>
    <scope>NUCLEOTIDE SEQUENCE [LARGE SCALE GENOMIC DNA]</scope>
    <source>
        <strain evidence="2 3">HHB12029</strain>
    </source>
</reference>
<name>A0A165EWQ6_EXIGL</name>
<dbReference type="Gene3D" id="1.10.340.70">
    <property type="match status" value="1"/>
</dbReference>
<dbReference type="InParanoid" id="A0A165EWQ6"/>
<gene>
    <name evidence="2" type="ORF">EXIGLDRAFT_620109</name>
</gene>
<accession>A0A165EWQ6</accession>
<dbReference type="EMBL" id="KV426113">
    <property type="protein sequence ID" value="KZV87871.1"/>
    <property type="molecule type" value="Genomic_DNA"/>
</dbReference>
<evidence type="ECO:0000313" key="2">
    <source>
        <dbReference type="EMBL" id="KZV87871.1"/>
    </source>
</evidence>
<dbReference type="InterPro" id="IPR041588">
    <property type="entry name" value="Integrase_H2C2"/>
</dbReference>
<feature type="domain" description="Integrase zinc-binding" evidence="1">
    <location>
        <begin position="113"/>
        <end position="147"/>
    </location>
</feature>
<evidence type="ECO:0000259" key="1">
    <source>
        <dbReference type="Pfam" id="PF17921"/>
    </source>
</evidence>
<dbReference type="Proteomes" id="UP000077266">
    <property type="component" value="Unassembled WGS sequence"/>
</dbReference>